<dbReference type="AlphaFoldDB" id="A0A267DP59"/>
<accession>A0A267DP59</accession>
<evidence type="ECO:0000313" key="1">
    <source>
        <dbReference type="EMBL" id="PAA46470.1"/>
    </source>
</evidence>
<sequence length="797" mass="87790">MLHSFYRDEFLGLRSGDSGGRSQPTAAAAPDELRSRMLARQAACSDGQQCVNQLSEAFATAASAGCAGCGLPDADIRHGLAKFAQWRAAQFRLAALSDKSVVRCWSPVLMVPVDWASVRRRRACLCPFLVPNGGGLVWRPACPEAAFLLLAQACGIGVDLHLRLADAANGTATTPCHSFLMGDFVQLYRSGQWPPKKQLTREGRRLILDLKANLCPPEVVQFVFYSAYGHVICLRENQRVPTREGLASLYTVARHVISETRSDFRRLADVSGLLANIIVLLSHTVGQLQPVADRHLLAGLAGIFRLSPPLFSETRDRLRQRLQAEATRQLTALDESPVQCLHQHDRGGQWDWGDVNDCLVVEVCATLFREMVLRETQQPHSPLDSCLQSYLANLVDLHESDRCAAMLQACRDLRCSAGLLSLMMMENQLPDSCCPSPEFSRLFRMLNHVIQTLLQLTCDQAVLNLADAAIFLTKNRRPADQSEEAVLAADFRFVTAFTDAAMSALGRCPSEDADLDGDILHSLWQDLSRPEVLAMLKYQEATEAAEAARQRLIAGASTTELSDVAFRSRQHRLRLLTQAVAALLLGNQPSLDFNNNDEHGMELRLSTEGRRVLIGRGAGGLVGRLRRWNPAVLSDELLNLLSKPRLGRPLMQLLAESDEAAQSPTARLLVDWVLSAARCLALLRRTSRRFASPEAAQRGLLREGGCFEGGDRAALIRRLAEELLAGGELELERFSALAQLLALQSSYLPDADEEEKLSEFDFDEDAAKKPSSNTPSWRASFLMRLLPQPSAPVDACS</sequence>
<evidence type="ECO:0000313" key="2">
    <source>
        <dbReference type="EMBL" id="PAA50965.1"/>
    </source>
</evidence>
<protein>
    <submittedName>
        <fullName evidence="2">Uncharacterized protein</fullName>
    </submittedName>
</protein>
<organism evidence="2 3">
    <name type="scientific">Macrostomum lignano</name>
    <dbReference type="NCBI Taxonomy" id="282301"/>
    <lineage>
        <taxon>Eukaryota</taxon>
        <taxon>Metazoa</taxon>
        <taxon>Spiralia</taxon>
        <taxon>Lophotrochozoa</taxon>
        <taxon>Platyhelminthes</taxon>
        <taxon>Rhabditophora</taxon>
        <taxon>Macrostomorpha</taxon>
        <taxon>Macrostomida</taxon>
        <taxon>Macrostomidae</taxon>
        <taxon>Macrostomum</taxon>
    </lineage>
</organism>
<dbReference type="EMBL" id="NIVC01003527">
    <property type="protein sequence ID" value="PAA50965.1"/>
    <property type="molecule type" value="Genomic_DNA"/>
</dbReference>
<reference evidence="2 3" key="1">
    <citation type="submission" date="2017-06" db="EMBL/GenBank/DDBJ databases">
        <title>A platform for efficient transgenesis in Macrostomum lignano, a flatworm model organism for stem cell research.</title>
        <authorList>
            <person name="Berezikov E."/>
        </authorList>
    </citation>
    <scope>NUCLEOTIDE SEQUENCE [LARGE SCALE GENOMIC DNA]</scope>
    <source>
        <strain evidence="2">DV1</strain>
        <tissue evidence="2">Whole organism</tissue>
    </source>
</reference>
<dbReference type="EMBL" id="NIVC01004845">
    <property type="protein sequence ID" value="PAA46470.1"/>
    <property type="molecule type" value="Genomic_DNA"/>
</dbReference>
<gene>
    <name evidence="2" type="ORF">BOX15_Mlig025383g2</name>
    <name evidence="1" type="ORF">BOX15_Mlig025383g3</name>
</gene>
<comment type="caution">
    <text evidence="2">The sequence shown here is derived from an EMBL/GenBank/DDBJ whole genome shotgun (WGS) entry which is preliminary data.</text>
</comment>
<name>A0A267DP59_9PLAT</name>
<dbReference type="Proteomes" id="UP000215902">
    <property type="component" value="Unassembled WGS sequence"/>
</dbReference>
<keyword evidence="3" id="KW-1185">Reference proteome</keyword>
<evidence type="ECO:0000313" key="3">
    <source>
        <dbReference type="Proteomes" id="UP000215902"/>
    </source>
</evidence>
<proteinExistence type="predicted"/>